<accession>A0ABV9MRL4</accession>
<keyword evidence="3" id="KW-1185">Reference proteome</keyword>
<dbReference type="PROSITE" id="PS51186">
    <property type="entry name" value="GNAT"/>
    <property type="match status" value="1"/>
</dbReference>
<protein>
    <submittedName>
        <fullName evidence="2">GNAT family N-acetyltransferase</fullName>
        <ecNumber evidence="2">2.3.1.-</ecNumber>
    </submittedName>
</protein>
<gene>
    <name evidence="2" type="ORF">ACFO5I_02275</name>
</gene>
<dbReference type="CDD" id="cd04301">
    <property type="entry name" value="NAT_SF"/>
    <property type="match status" value="1"/>
</dbReference>
<feature type="domain" description="N-acetyltransferase" evidence="1">
    <location>
        <begin position="1"/>
        <end position="134"/>
    </location>
</feature>
<dbReference type="RefSeq" id="WP_204653243.1">
    <property type="nucleotide sequence ID" value="NZ_JAFBFD010000007.1"/>
</dbReference>
<evidence type="ECO:0000313" key="3">
    <source>
        <dbReference type="Proteomes" id="UP001595969"/>
    </source>
</evidence>
<dbReference type="EC" id="2.3.1.-" evidence="2"/>
<dbReference type="EMBL" id="JBHSGS010000011">
    <property type="protein sequence ID" value="MFC4718572.1"/>
    <property type="molecule type" value="Genomic_DNA"/>
</dbReference>
<dbReference type="Pfam" id="PF13508">
    <property type="entry name" value="Acetyltransf_7"/>
    <property type="match status" value="1"/>
</dbReference>
<reference evidence="3" key="1">
    <citation type="journal article" date="2019" name="Int. J. Syst. Evol. Microbiol.">
        <title>The Global Catalogue of Microorganisms (GCM) 10K type strain sequencing project: providing services to taxonomists for standard genome sequencing and annotation.</title>
        <authorList>
            <consortium name="The Broad Institute Genomics Platform"/>
            <consortium name="The Broad Institute Genome Sequencing Center for Infectious Disease"/>
            <person name="Wu L."/>
            <person name="Ma J."/>
        </authorList>
    </citation>
    <scope>NUCLEOTIDE SEQUENCE [LARGE SCALE GENOMIC DNA]</scope>
    <source>
        <strain evidence="3">CGMCC 1.19032</strain>
    </source>
</reference>
<name>A0ABV9MRL4_9ENTE</name>
<dbReference type="Gene3D" id="3.40.630.30">
    <property type="match status" value="1"/>
</dbReference>
<organism evidence="2 3">
    <name type="scientific">Enterococcus lemanii</name>
    <dbReference type="NCBI Taxonomy" id="1159752"/>
    <lineage>
        <taxon>Bacteria</taxon>
        <taxon>Bacillati</taxon>
        <taxon>Bacillota</taxon>
        <taxon>Bacilli</taxon>
        <taxon>Lactobacillales</taxon>
        <taxon>Enterococcaceae</taxon>
        <taxon>Enterococcus</taxon>
    </lineage>
</organism>
<dbReference type="Proteomes" id="UP001595969">
    <property type="component" value="Unassembled WGS sequence"/>
</dbReference>
<dbReference type="GO" id="GO:0016746">
    <property type="term" value="F:acyltransferase activity"/>
    <property type="evidence" value="ECO:0007669"/>
    <property type="project" value="UniProtKB-KW"/>
</dbReference>
<sequence>MEIKWRTQIQLEDWPLLLKADPEKKVVESYLGTSELLEIRDKNQLLGLLVLQEKNTTTVEIMNVSVVKEAQNQGIGQQLLREALRQSREQAYEQIEVKTGTTSLVPLIFYQKQGFRVVSVLADYFTQNYQTPLVENGVTLKDALLLQRSLID</sequence>
<dbReference type="SUPFAM" id="SSF55729">
    <property type="entry name" value="Acyl-CoA N-acyltransferases (Nat)"/>
    <property type="match status" value="1"/>
</dbReference>
<keyword evidence="2" id="KW-0808">Transferase</keyword>
<proteinExistence type="predicted"/>
<evidence type="ECO:0000313" key="2">
    <source>
        <dbReference type="EMBL" id="MFC4718572.1"/>
    </source>
</evidence>
<dbReference type="InterPro" id="IPR016181">
    <property type="entry name" value="Acyl_CoA_acyltransferase"/>
</dbReference>
<dbReference type="InterPro" id="IPR000182">
    <property type="entry name" value="GNAT_dom"/>
</dbReference>
<evidence type="ECO:0000259" key="1">
    <source>
        <dbReference type="PROSITE" id="PS51186"/>
    </source>
</evidence>
<keyword evidence="2" id="KW-0012">Acyltransferase</keyword>
<comment type="caution">
    <text evidence="2">The sequence shown here is derived from an EMBL/GenBank/DDBJ whole genome shotgun (WGS) entry which is preliminary data.</text>
</comment>